<accession>A0A502F5I2</accession>
<dbReference type="EMBL" id="RCZH01000003">
    <property type="protein sequence ID" value="TPG43821.1"/>
    <property type="molecule type" value="Genomic_DNA"/>
</dbReference>
<evidence type="ECO:0000313" key="2">
    <source>
        <dbReference type="Proteomes" id="UP000319700"/>
    </source>
</evidence>
<keyword evidence="2" id="KW-1185">Reference proteome</keyword>
<gene>
    <name evidence="1" type="ORF">EAH81_04520</name>
</gene>
<name>A0A502F5I2_9FLAO</name>
<evidence type="ECO:0000313" key="1">
    <source>
        <dbReference type="EMBL" id="TPG43821.1"/>
    </source>
</evidence>
<dbReference type="AlphaFoldDB" id="A0A502F5I2"/>
<organism evidence="1 2">
    <name type="scientific">Flavobacterium pectinovorum</name>
    <dbReference type="NCBI Taxonomy" id="29533"/>
    <lineage>
        <taxon>Bacteria</taxon>
        <taxon>Pseudomonadati</taxon>
        <taxon>Bacteroidota</taxon>
        <taxon>Flavobacteriia</taxon>
        <taxon>Flavobacteriales</taxon>
        <taxon>Flavobacteriaceae</taxon>
        <taxon>Flavobacterium</taxon>
    </lineage>
</organism>
<protein>
    <recommendedName>
        <fullName evidence="3">YD repeat-containing protein</fullName>
    </recommendedName>
</protein>
<reference evidence="1 2" key="1">
    <citation type="journal article" date="2019" name="Environ. Microbiol.">
        <title>Species interactions and distinct microbial communities in high Arctic permafrost affected cryosols are associated with the CH4 and CO2 gas fluxes.</title>
        <authorList>
            <person name="Altshuler I."/>
            <person name="Hamel J."/>
            <person name="Turney S."/>
            <person name="Magnuson E."/>
            <person name="Levesque R."/>
            <person name="Greer C."/>
            <person name="Whyte L.G."/>
        </authorList>
    </citation>
    <scope>NUCLEOTIDE SEQUENCE [LARGE SCALE GENOMIC DNA]</scope>
    <source>
        <strain evidence="1 2">42</strain>
    </source>
</reference>
<sequence length="229" mass="26873">MFHNTNAFATSSDELVNMQYDKDQRVVKKTGKVLWNGSDSSIPGRFSNEIFEDVSYSNGQIKIVLKTTYKEFQLYAYDRTIVLDSKNRMAERWIYSAGDYIKNDTIRYFYNDLDQIIATKKGNSTTQNESAQYYYNPAGNLDSIVTKMYTRTNYDYRNVEVFSDYDNAPNPLKKLVIFEDTYLRALSKNNFTKYQKQGKNIDNSVFSNTKKIWKLNYDARGNVKFDVYF</sequence>
<dbReference type="Proteomes" id="UP000319700">
    <property type="component" value="Unassembled WGS sequence"/>
</dbReference>
<proteinExistence type="predicted"/>
<evidence type="ECO:0008006" key="3">
    <source>
        <dbReference type="Google" id="ProtNLM"/>
    </source>
</evidence>
<comment type="caution">
    <text evidence="1">The sequence shown here is derived from an EMBL/GenBank/DDBJ whole genome shotgun (WGS) entry which is preliminary data.</text>
</comment>